<feature type="transmembrane region" description="Helical" evidence="10">
    <location>
        <begin position="231"/>
        <end position="255"/>
    </location>
</feature>
<feature type="domain" description="Palmitoyltransferase DHHC" evidence="12">
    <location>
        <begin position="182"/>
        <end position="312"/>
    </location>
</feature>
<comment type="catalytic activity">
    <reaction evidence="9 10">
        <text>L-cysteinyl-[protein] + hexadecanoyl-CoA = S-hexadecanoyl-L-cysteinyl-[protein] + CoA</text>
        <dbReference type="Rhea" id="RHEA:36683"/>
        <dbReference type="Rhea" id="RHEA-COMP:10131"/>
        <dbReference type="Rhea" id="RHEA-COMP:11032"/>
        <dbReference type="ChEBI" id="CHEBI:29950"/>
        <dbReference type="ChEBI" id="CHEBI:57287"/>
        <dbReference type="ChEBI" id="CHEBI:57379"/>
        <dbReference type="ChEBI" id="CHEBI:74151"/>
        <dbReference type="EC" id="2.3.1.225"/>
    </reaction>
</comment>
<evidence type="ECO:0000256" key="2">
    <source>
        <dbReference type="ARBA" id="ARBA00022679"/>
    </source>
</evidence>
<feature type="compositionally biased region" description="Low complexity" evidence="11">
    <location>
        <begin position="393"/>
        <end position="402"/>
    </location>
</feature>
<comment type="caution">
    <text evidence="13">The sequence shown here is derived from an EMBL/GenBank/DDBJ whole genome shotgun (WGS) entry which is preliminary data.</text>
</comment>
<evidence type="ECO:0000256" key="5">
    <source>
        <dbReference type="ARBA" id="ARBA00023136"/>
    </source>
</evidence>
<evidence type="ECO:0000256" key="4">
    <source>
        <dbReference type="ARBA" id="ARBA00022989"/>
    </source>
</evidence>
<evidence type="ECO:0000256" key="7">
    <source>
        <dbReference type="ARBA" id="ARBA00023288"/>
    </source>
</evidence>
<proteinExistence type="inferred from homology"/>
<dbReference type="EMBL" id="CAWUHB010000029">
    <property type="protein sequence ID" value="CAK7224077.1"/>
    <property type="molecule type" value="Genomic_DNA"/>
</dbReference>
<evidence type="ECO:0000256" key="11">
    <source>
        <dbReference type="SAM" id="MobiDB-lite"/>
    </source>
</evidence>
<feature type="transmembrane region" description="Helical" evidence="10">
    <location>
        <begin position="70"/>
        <end position="92"/>
    </location>
</feature>
<dbReference type="InterPro" id="IPR001594">
    <property type="entry name" value="Palmitoyltrfase_DHHC"/>
</dbReference>
<gene>
    <name evidence="13" type="primary">PFA3</name>
    <name evidence="13" type="ORF">SCUCBS95973_005397</name>
</gene>
<feature type="compositionally biased region" description="Low complexity" evidence="11">
    <location>
        <begin position="670"/>
        <end position="681"/>
    </location>
</feature>
<feature type="compositionally biased region" description="Low complexity" evidence="11">
    <location>
        <begin position="709"/>
        <end position="728"/>
    </location>
</feature>
<evidence type="ECO:0000256" key="1">
    <source>
        <dbReference type="ARBA" id="ARBA00004141"/>
    </source>
</evidence>
<keyword evidence="5 10" id="KW-0472">Membrane</keyword>
<comment type="subcellular location">
    <subcellularLocation>
        <location evidence="1">Membrane</location>
        <topology evidence="1">Multi-pass membrane protein</topology>
    </subcellularLocation>
</comment>
<comment type="domain">
    <text evidence="10">The DHHC domain is required for palmitoyltransferase activity.</text>
</comment>
<reference evidence="13 14" key="1">
    <citation type="submission" date="2024-01" db="EMBL/GenBank/DDBJ databases">
        <authorList>
            <person name="Allen C."/>
            <person name="Tagirdzhanova G."/>
        </authorList>
    </citation>
    <scope>NUCLEOTIDE SEQUENCE [LARGE SCALE GENOMIC DNA]</scope>
</reference>
<evidence type="ECO:0000256" key="3">
    <source>
        <dbReference type="ARBA" id="ARBA00022692"/>
    </source>
</evidence>
<feature type="compositionally biased region" description="Polar residues" evidence="11">
    <location>
        <begin position="601"/>
        <end position="614"/>
    </location>
</feature>
<keyword evidence="8 10" id="KW-0012">Acyltransferase</keyword>
<keyword evidence="7" id="KW-0449">Lipoprotein</keyword>
<comment type="similarity">
    <text evidence="10">Belongs to the DHHC palmitoyltransferase family.</text>
</comment>
<dbReference type="PROSITE" id="PS50216">
    <property type="entry name" value="DHHC"/>
    <property type="match status" value="1"/>
</dbReference>
<evidence type="ECO:0000256" key="10">
    <source>
        <dbReference type="RuleBase" id="RU079119"/>
    </source>
</evidence>
<sequence>MDHNGPLLHPDAFSLELADNAAASASASETRLPDHLVGHLPDFLPDHPPPSPPPPADMIGRRLARRIERACCTCATYFPLAFVYGISSWAVWVVVHLGTTPSAYVNSAFAGPWCAVVGAVLYAMMMWSYTAAVFTPPGSTTNDQGYSTVPTNSGSPFNGLADHHASVSAAATTTGSLTVKSNGEMRFCKKCQARKPDRAHHCSTCRRCVLKMDHHCPWLATCIGLRNGKMFLLFLIYTTLFSLFCFVLAGSWVWTEIVNDATYTTAGETLMPVQYIMLTVVGGIIGLAVGLFTAWHIVLASRGQTTIECMEKTRYSSSLRGSMPFTAAATVAGAIGDGISTLSANAQAAAAERGVPLPQYGRQMGHGRDEEQGLFAGVQGAHDDDDDDDDNYNDTTYSNSAGSAGGRRGPEAQMGRRLTYDELERYRAQKRHEAYLDEQDSAKMPHAFDLGTRRNLRHMFGPTPWLWPLPIGTTTGDGWSWEPSPKWIAARERMQQERDAQRARERAAGWGDYNGPASSSAAPPIVVTSATPPRYQPRQAYQNQRAAPPPSLNLHPSSSSSSNRPAPSRYRRSPLSPSKADRILGRDPSQGYADSDGLRTAGNNVSLQRLSSAGRTVPEDDINLFEDEDEDEDEEDEENDDELDNTSEDDVSSKASSTAKIPAPILAPTSQQQQQRRQPSPLRARWMPDPTSGLLRKASASPVGGGSSIGVSSPGTASPATSTGAASPMARPGSADGAQQSQEALLSGVDDGSVD</sequence>
<organism evidence="13 14">
    <name type="scientific">Sporothrix curviconia</name>
    <dbReference type="NCBI Taxonomy" id="1260050"/>
    <lineage>
        <taxon>Eukaryota</taxon>
        <taxon>Fungi</taxon>
        <taxon>Dikarya</taxon>
        <taxon>Ascomycota</taxon>
        <taxon>Pezizomycotina</taxon>
        <taxon>Sordariomycetes</taxon>
        <taxon>Sordariomycetidae</taxon>
        <taxon>Ophiostomatales</taxon>
        <taxon>Ophiostomataceae</taxon>
        <taxon>Sporothrix</taxon>
    </lineage>
</organism>
<evidence type="ECO:0000259" key="12">
    <source>
        <dbReference type="Pfam" id="PF01529"/>
    </source>
</evidence>
<keyword evidence="4 10" id="KW-1133">Transmembrane helix</keyword>
<dbReference type="EC" id="2.3.1.225" evidence="10"/>
<feature type="compositionally biased region" description="Basic and acidic residues" evidence="11">
    <location>
        <begin position="491"/>
        <end position="507"/>
    </location>
</feature>
<feature type="transmembrane region" description="Helical" evidence="10">
    <location>
        <begin position="275"/>
        <end position="298"/>
    </location>
</feature>
<feature type="compositionally biased region" description="Low complexity" evidence="11">
    <location>
        <begin position="552"/>
        <end position="578"/>
    </location>
</feature>
<dbReference type="InterPro" id="IPR039859">
    <property type="entry name" value="PFA4/ZDH16/20/ERF2-like"/>
</dbReference>
<feature type="region of interest" description="Disordered" evidence="11">
    <location>
        <begin position="491"/>
        <end position="755"/>
    </location>
</feature>
<name>A0ABP0BWH2_9PEZI</name>
<protein>
    <recommendedName>
        <fullName evidence="10">Palmitoyltransferase</fullName>
        <ecNumber evidence="10">2.3.1.225</ecNumber>
    </recommendedName>
</protein>
<feature type="region of interest" description="Disordered" evidence="11">
    <location>
        <begin position="378"/>
        <end position="413"/>
    </location>
</feature>
<dbReference type="GO" id="GO:0019706">
    <property type="term" value="F:protein-cysteine S-palmitoyltransferase activity"/>
    <property type="evidence" value="ECO:0007669"/>
    <property type="project" value="UniProtKB-EC"/>
</dbReference>
<evidence type="ECO:0000256" key="9">
    <source>
        <dbReference type="ARBA" id="ARBA00048048"/>
    </source>
</evidence>
<feature type="compositionally biased region" description="Acidic residues" evidence="11">
    <location>
        <begin position="383"/>
        <end position="392"/>
    </location>
</feature>
<evidence type="ECO:0000313" key="14">
    <source>
        <dbReference type="Proteomes" id="UP001642405"/>
    </source>
</evidence>
<feature type="transmembrane region" description="Helical" evidence="10">
    <location>
        <begin position="104"/>
        <end position="124"/>
    </location>
</feature>
<evidence type="ECO:0000256" key="6">
    <source>
        <dbReference type="ARBA" id="ARBA00023139"/>
    </source>
</evidence>
<feature type="compositionally biased region" description="Acidic residues" evidence="11">
    <location>
        <begin position="619"/>
        <end position="650"/>
    </location>
</feature>
<keyword evidence="2 10" id="KW-0808">Transferase</keyword>
<evidence type="ECO:0000313" key="13">
    <source>
        <dbReference type="EMBL" id="CAK7224077.1"/>
    </source>
</evidence>
<dbReference type="PANTHER" id="PTHR12246">
    <property type="entry name" value="PALMITOYLTRANSFERASE ZDHHC16"/>
    <property type="match status" value="1"/>
</dbReference>
<keyword evidence="14" id="KW-1185">Reference proteome</keyword>
<dbReference type="Pfam" id="PF01529">
    <property type="entry name" value="DHHC"/>
    <property type="match status" value="1"/>
</dbReference>
<accession>A0ABP0BWH2</accession>
<dbReference type="Proteomes" id="UP001642405">
    <property type="component" value="Unassembled WGS sequence"/>
</dbReference>
<keyword evidence="6" id="KW-0564">Palmitate</keyword>
<keyword evidence="3 10" id="KW-0812">Transmembrane</keyword>
<evidence type="ECO:0000256" key="8">
    <source>
        <dbReference type="ARBA" id="ARBA00023315"/>
    </source>
</evidence>